<organism evidence="1 2">
    <name type="scientific">Rhizophagus irregularis</name>
    <dbReference type="NCBI Taxonomy" id="588596"/>
    <lineage>
        <taxon>Eukaryota</taxon>
        <taxon>Fungi</taxon>
        <taxon>Fungi incertae sedis</taxon>
        <taxon>Mucoromycota</taxon>
        <taxon>Glomeromycotina</taxon>
        <taxon>Glomeromycetes</taxon>
        <taxon>Glomerales</taxon>
        <taxon>Glomeraceae</taxon>
        <taxon>Rhizophagus</taxon>
    </lineage>
</organism>
<dbReference type="OrthoDB" id="2406458at2759"/>
<dbReference type="EMBL" id="LLXI01000480">
    <property type="protein sequence ID" value="PKY46759.1"/>
    <property type="molecule type" value="Genomic_DNA"/>
</dbReference>
<keyword evidence="2" id="KW-1185">Reference proteome</keyword>
<dbReference type="VEuPathDB" id="FungiDB:RhiirFUN_010269"/>
<sequence>MVTTQKNILTILTNDCLFEIFRHFKGDCRTLHSCILVSRIFCELAIPLLWYNPFLFAKNINSKILVIRTYLCFINTHDLNLHINESPNPFFEYHKCLREFELYPFQEGLREFIRHVIKLKTINNLTKKINKIIKPLNRRLGDLLLNKVNNNLNHLNIKYDDMSGLENQLNLCSLNDIDDVLLNITRLSLEFLIVEDSLELLLDMITRKKRNLHHLSISNNNHIKFHAALIKLLESQQCLKTLEIPALWTSENLSSFLNIFHKISHSLISLKISNSIKCVTLFSLIDILHNLRKFESLSLHFHNDDDFLNSPIPSSKSYKLEVLIFTEPVLLHPHIANYRLVFERIKAMSNIIVPEIYSRHNR</sequence>
<evidence type="ECO:0008006" key="3">
    <source>
        <dbReference type="Google" id="ProtNLM"/>
    </source>
</evidence>
<evidence type="ECO:0000313" key="2">
    <source>
        <dbReference type="Proteomes" id="UP000234323"/>
    </source>
</evidence>
<reference evidence="1 2" key="1">
    <citation type="submission" date="2015-10" db="EMBL/GenBank/DDBJ databases">
        <title>Genome analyses suggest a sexual origin of heterokaryosis in a supposedly ancient asexual fungus.</title>
        <authorList>
            <person name="Ropars J."/>
            <person name="Sedzielewska K."/>
            <person name="Noel J."/>
            <person name="Charron P."/>
            <person name="Farinelli L."/>
            <person name="Marton T."/>
            <person name="Kruger M."/>
            <person name="Pelin A."/>
            <person name="Brachmann A."/>
            <person name="Corradi N."/>
        </authorList>
    </citation>
    <scope>NUCLEOTIDE SEQUENCE [LARGE SCALE GENOMIC DNA]</scope>
    <source>
        <strain evidence="1 2">A4</strain>
    </source>
</reference>
<proteinExistence type="predicted"/>
<comment type="caution">
    <text evidence="1">The sequence shown here is derived from an EMBL/GenBank/DDBJ whole genome shotgun (WGS) entry which is preliminary data.</text>
</comment>
<name>A0A2I1GJF3_9GLOM</name>
<evidence type="ECO:0000313" key="1">
    <source>
        <dbReference type="EMBL" id="PKY46759.1"/>
    </source>
</evidence>
<protein>
    <recommendedName>
        <fullName evidence="3">F-box domain-containing protein</fullName>
    </recommendedName>
</protein>
<accession>A0A2I1GJF3</accession>
<dbReference type="AlphaFoldDB" id="A0A2I1GJF3"/>
<dbReference type="VEuPathDB" id="FungiDB:RhiirA1_475912"/>
<dbReference type="Proteomes" id="UP000234323">
    <property type="component" value="Unassembled WGS sequence"/>
</dbReference>
<gene>
    <name evidence="1" type="ORF">RhiirA4_461714</name>
</gene>
<dbReference type="VEuPathDB" id="FungiDB:FUN_006378"/>